<organism evidence="2">
    <name type="scientific">Pfiesteria piscicida</name>
    <name type="common">Phantom dinoflagellate</name>
    <dbReference type="NCBI Taxonomy" id="71001"/>
    <lineage>
        <taxon>Eukaryota</taxon>
        <taxon>Sar</taxon>
        <taxon>Alveolata</taxon>
        <taxon>Dinophyceae</taxon>
        <taxon>Peridiniales</taxon>
        <taxon>Pfiesteriaceae</taxon>
        <taxon>Pfiesteria</taxon>
    </lineage>
</organism>
<dbReference type="AlphaFoldDB" id="A3E3Q0"/>
<feature type="compositionally biased region" description="Basic residues" evidence="1">
    <location>
        <begin position="383"/>
        <end position="402"/>
    </location>
</feature>
<evidence type="ECO:0000256" key="1">
    <source>
        <dbReference type="SAM" id="MobiDB-lite"/>
    </source>
</evidence>
<reference evidence="2" key="1">
    <citation type="journal article" date="2007" name="Proc. Natl. Acad. Sci. U.S.A.">
        <title>Spliced leader RNA trans-splicing in dinoflagellates.</title>
        <authorList>
            <person name="Zhang H."/>
            <person name="Hou Y."/>
            <person name="Miranda L."/>
            <person name="Campbell D.A."/>
            <person name="Sturm N.R."/>
            <person name="Gaasterland T."/>
            <person name="Lin S."/>
        </authorList>
    </citation>
    <scope>NUCLEOTIDE SEQUENCE</scope>
</reference>
<protein>
    <submittedName>
        <fullName evidence="2">Uncharacterized protein</fullName>
    </submittedName>
</protein>
<name>A3E3Q0_PFIPI</name>
<evidence type="ECO:0000313" key="2">
    <source>
        <dbReference type="EMBL" id="ABI14317.1"/>
    </source>
</evidence>
<feature type="region of interest" description="Disordered" evidence="1">
    <location>
        <begin position="383"/>
        <end position="411"/>
    </location>
</feature>
<accession>A3E3Q0</accession>
<dbReference type="EMBL" id="DQ864902">
    <property type="protein sequence ID" value="ABI14317.1"/>
    <property type="molecule type" value="mRNA"/>
</dbReference>
<sequence length="481" mass="54032">MAAAHCWCWENRRFTRRWRRGGFDIVLYTALLCAASRCRCSSLLVAAAEIGDEVGTSFDPGSSDDAVPDKVGVEVHLTKRERTVLTKLRCSMCTAVLTEMHAEVTKHDMTTKGWGSESQVWETGNAICLALLQKYRLNDTGPALERHAGWDEDEQLAQLSSGPEAMRNMLVLKMGCQQWVEDYGGDTSGFIYKVVKAKSHTAEVAAEDFCTNHVSLCGTANHEKQRRRKEKEKARRQERAAMLRQQELAEAHEKDQDPFSALPEDSKFGLQRMLELARDDPLHYLEHDAKERIRQARADLRCEVCYTMLEEVYREVAKRPKTLRREYDILPFVEGVCDGGKDLSVPSYFGVEPPPLPPVWSDIVRPQLNKKSMKYRLRPFSKKAGKTRKEWRHSTRSGKHKPPPAGESEGDMMLTMTCKDVLEPARMAEALFQELAACDDSPSHPCHAALNVATAVCKAADGAGCTFPAPSESVDLSRDDL</sequence>
<proteinExistence type="evidence at transcript level"/>